<gene>
    <name evidence="2" type="ORF">BURMUCGD2_4697</name>
</gene>
<protein>
    <submittedName>
        <fullName evidence="2">Uncharacterized protein</fullName>
    </submittedName>
</protein>
<reference evidence="2 3" key="1">
    <citation type="journal article" date="2012" name="J. Bacteriol.">
        <title>Draft Genome Sequence Determination for Cystic Fibrosis and Chronic Granulomatous Disease Burkholderia multivorans Isolates.</title>
        <authorList>
            <person name="Varga J.J."/>
            <person name="Losada L."/>
            <person name="Zelazny A.M."/>
            <person name="Brinkac L."/>
            <person name="Harkins D."/>
            <person name="Radune D."/>
            <person name="Hostetler J."/>
            <person name="Sampaio E.P."/>
            <person name="Ronning C.M."/>
            <person name="Nierman W.C."/>
            <person name="Greenberg D.E."/>
            <person name="Holland S.M."/>
            <person name="Goldberg J.B."/>
        </authorList>
    </citation>
    <scope>NUCLEOTIDE SEQUENCE [LARGE SCALE GENOMIC DNA]</scope>
    <source>
        <strain evidence="2 3">CGD2</strain>
    </source>
</reference>
<feature type="region of interest" description="Disordered" evidence="1">
    <location>
        <begin position="1"/>
        <end position="38"/>
    </location>
</feature>
<proteinExistence type="predicted"/>
<dbReference type="Proteomes" id="UP000004535">
    <property type="component" value="Unassembled WGS sequence"/>
</dbReference>
<dbReference type="EMBL" id="ACFC01000001">
    <property type="protein sequence ID" value="EEE09325.1"/>
    <property type="molecule type" value="Genomic_DNA"/>
</dbReference>
<accession>B9BHZ2</accession>
<evidence type="ECO:0000256" key="1">
    <source>
        <dbReference type="SAM" id="MobiDB-lite"/>
    </source>
</evidence>
<sequence>MRNDARGGFHRMKGCRKERASPARNALMQRDNLYHDAI</sequence>
<comment type="caution">
    <text evidence="2">The sequence shown here is derived from an EMBL/GenBank/DDBJ whole genome shotgun (WGS) entry which is preliminary data.</text>
</comment>
<evidence type="ECO:0000313" key="2">
    <source>
        <dbReference type="EMBL" id="EEE09325.1"/>
    </source>
</evidence>
<name>B9BHZ2_9BURK</name>
<organism evidence="2 3">
    <name type="scientific">Burkholderia multivorans CGD2</name>
    <dbReference type="NCBI Taxonomy" id="513052"/>
    <lineage>
        <taxon>Bacteria</taxon>
        <taxon>Pseudomonadati</taxon>
        <taxon>Pseudomonadota</taxon>
        <taxon>Betaproteobacteria</taxon>
        <taxon>Burkholderiales</taxon>
        <taxon>Burkholderiaceae</taxon>
        <taxon>Burkholderia</taxon>
        <taxon>Burkholderia cepacia complex</taxon>
    </lineage>
</organism>
<evidence type="ECO:0000313" key="3">
    <source>
        <dbReference type="Proteomes" id="UP000004535"/>
    </source>
</evidence>
<dbReference type="AlphaFoldDB" id="B9BHZ2"/>